<name>A0AA37RST9_9GAMM</name>
<protein>
    <submittedName>
        <fullName evidence="1">Uncharacterized protein</fullName>
    </submittedName>
</protein>
<dbReference type="RefSeq" id="WP_095506634.1">
    <property type="nucleotide sequence ID" value="NZ_BSNC01000002.1"/>
</dbReference>
<reference evidence="1" key="1">
    <citation type="journal article" date="2014" name="Int. J. Syst. Evol. Microbiol.">
        <title>Complete genome sequence of Corynebacterium casei LMG S-19264T (=DSM 44701T), isolated from a smear-ripened cheese.</title>
        <authorList>
            <consortium name="US DOE Joint Genome Institute (JGI-PGF)"/>
            <person name="Walter F."/>
            <person name="Albersmeier A."/>
            <person name="Kalinowski J."/>
            <person name="Ruckert C."/>
        </authorList>
    </citation>
    <scope>NUCLEOTIDE SEQUENCE</scope>
    <source>
        <strain evidence="1">NBRC 101628</strain>
    </source>
</reference>
<dbReference type="EMBL" id="BSNC01000002">
    <property type="protein sequence ID" value="GLP95310.1"/>
    <property type="molecule type" value="Genomic_DNA"/>
</dbReference>
<dbReference type="Proteomes" id="UP001161422">
    <property type="component" value="Unassembled WGS sequence"/>
</dbReference>
<evidence type="ECO:0000313" key="1">
    <source>
        <dbReference type="EMBL" id="GLP95310.1"/>
    </source>
</evidence>
<proteinExistence type="predicted"/>
<comment type="caution">
    <text evidence="1">The sequence shown here is derived from an EMBL/GenBank/DDBJ whole genome shotgun (WGS) entry which is preliminary data.</text>
</comment>
<accession>A0AA37RST9</accession>
<dbReference type="AlphaFoldDB" id="A0AA37RST9"/>
<organism evidence="1 2">
    <name type="scientific">Paraferrimonas sedimenticola</name>
    <dbReference type="NCBI Taxonomy" id="375674"/>
    <lineage>
        <taxon>Bacteria</taxon>
        <taxon>Pseudomonadati</taxon>
        <taxon>Pseudomonadota</taxon>
        <taxon>Gammaproteobacteria</taxon>
        <taxon>Alteromonadales</taxon>
        <taxon>Ferrimonadaceae</taxon>
        <taxon>Paraferrimonas</taxon>
    </lineage>
</organism>
<keyword evidence="2" id="KW-1185">Reference proteome</keyword>
<gene>
    <name evidence="1" type="ORF">GCM10007895_06160</name>
</gene>
<sequence>MISKQLLELDSLLVDDLKLQAERLRNSHSQDDRELRTLLIRTTAWVQAMKIQLIKQNMRKVLHG</sequence>
<reference evidence="1" key="2">
    <citation type="submission" date="2023-01" db="EMBL/GenBank/DDBJ databases">
        <title>Draft genome sequence of Paraferrimonas sedimenticola strain NBRC 101628.</title>
        <authorList>
            <person name="Sun Q."/>
            <person name="Mori K."/>
        </authorList>
    </citation>
    <scope>NUCLEOTIDE SEQUENCE</scope>
    <source>
        <strain evidence="1">NBRC 101628</strain>
    </source>
</reference>
<evidence type="ECO:0000313" key="2">
    <source>
        <dbReference type="Proteomes" id="UP001161422"/>
    </source>
</evidence>